<dbReference type="GO" id="GO:0000166">
    <property type="term" value="F:nucleotide binding"/>
    <property type="evidence" value="ECO:0007669"/>
    <property type="project" value="UniProtKB-KW"/>
</dbReference>
<dbReference type="InterPro" id="IPR018297">
    <property type="entry name" value="A/G_cyclase_CS"/>
</dbReference>
<dbReference type="Gene3D" id="3.30.70.1230">
    <property type="entry name" value="Nucleotide cyclase"/>
    <property type="match status" value="1"/>
</dbReference>
<evidence type="ECO:0000256" key="10">
    <source>
        <dbReference type="RuleBase" id="RU000405"/>
    </source>
</evidence>
<keyword evidence="4" id="KW-0547">Nucleotide-binding</keyword>
<keyword evidence="5" id="KW-1133">Transmembrane helix</keyword>
<evidence type="ECO:0000256" key="7">
    <source>
        <dbReference type="ARBA" id="ARBA00023170"/>
    </source>
</evidence>
<dbReference type="Proteomes" id="UP000887575">
    <property type="component" value="Unassembled WGS sequence"/>
</dbReference>
<keyword evidence="7" id="KW-0675">Receptor</keyword>
<dbReference type="GO" id="GO:0004016">
    <property type="term" value="F:adenylate cyclase activity"/>
    <property type="evidence" value="ECO:0007669"/>
    <property type="project" value="TreeGrafter"/>
</dbReference>
<proteinExistence type="inferred from homology"/>
<dbReference type="InterPro" id="IPR001054">
    <property type="entry name" value="A/G_cyclase"/>
</dbReference>
<dbReference type="PANTHER" id="PTHR11920">
    <property type="entry name" value="GUANYLYL CYCLASE"/>
    <property type="match status" value="1"/>
</dbReference>
<dbReference type="GO" id="GO:0035556">
    <property type="term" value="P:intracellular signal transduction"/>
    <property type="evidence" value="ECO:0007669"/>
    <property type="project" value="InterPro"/>
</dbReference>
<dbReference type="GO" id="GO:0005886">
    <property type="term" value="C:plasma membrane"/>
    <property type="evidence" value="ECO:0007669"/>
    <property type="project" value="TreeGrafter"/>
</dbReference>
<dbReference type="SMART" id="SM00044">
    <property type="entry name" value="CYCc"/>
    <property type="match status" value="1"/>
</dbReference>
<dbReference type="Gene3D" id="1.10.510.10">
    <property type="entry name" value="Transferase(Phosphotransferase) domain 1"/>
    <property type="match status" value="1"/>
</dbReference>
<evidence type="ECO:0000256" key="5">
    <source>
        <dbReference type="ARBA" id="ARBA00022989"/>
    </source>
</evidence>
<feature type="region of interest" description="Disordered" evidence="11">
    <location>
        <begin position="262"/>
        <end position="281"/>
    </location>
</feature>
<keyword evidence="6" id="KW-0472">Membrane</keyword>
<evidence type="ECO:0000256" key="2">
    <source>
        <dbReference type="ARBA" id="ARBA00004167"/>
    </source>
</evidence>
<evidence type="ECO:0000313" key="13">
    <source>
        <dbReference type="Proteomes" id="UP000887575"/>
    </source>
</evidence>
<evidence type="ECO:0000256" key="8">
    <source>
        <dbReference type="ARBA" id="ARBA00023180"/>
    </source>
</evidence>
<dbReference type="Pfam" id="PF00211">
    <property type="entry name" value="Guanylate_cyc"/>
    <property type="match status" value="1"/>
</dbReference>
<dbReference type="PROSITE" id="PS50125">
    <property type="entry name" value="GUANYLATE_CYCLASE_2"/>
    <property type="match status" value="1"/>
</dbReference>
<dbReference type="InterPro" id="IPR029787">
    <property type="entry name" value="Nucleotide_cyclase"/>
</dbReference>
<keyword evidence="3" id="KW-0812">Transmembrane</keyword>
<comment type="subcellular location">
    <subcellularLocation>
        <location evidence="2">Membrane</location>
        <topology evidence="2">Single-pass membrane protein</topology>
    </subcellularLocation>
</comment>
<dbReference type="GO" id="GO:0007168">
    <property type="term" value="P:receptor guanylyl cyclase signaling pathway"/>
    <property type="evidence" value="ECO:0007669"/>
    <property type="project" value="TreeGrafter"/>
</dbReference>
<evidence type="ECO:0000259" key="12">
    <source>
        <dbReference type="PROSITE" id="PS50125"/>
    </source>
</evidence>
<evidence type="ECO:0000256" key="11">
    <source>
        <dbReference type="SAM" id="MobiDB-lite"/>
    </source>
</evidence>
<evidence type="ECO:0000313" key="14">
    <source>
        <dbReference type="WBParaSite" id="MBELARI_LOCUS15304"/>
    </source>
</evidence>
<comment type="similarity">
    <text evidence="10">Belongs to the adenylyl cyclase class-4/guanylyl cyclase family.</text>
</comment>
<dbReference type="AlphaFoldDB" id="A0AAF3EMP6"/>
<dbReference type="PANTHER" id="PTHR11920:SF495">
    <property type="entry name" value="RECEPTOR-TYPE GUANYLATE CYCLASE GCY-7"/>
    <property type="match status" value="1"/>
</dbReference>
<keyword evidence="13" id="KW-1185">Reference proteome</keyword>
<evidence type="ECO:0000256" key="3">
    <source>
        <dbReference type="ARBA" id="ARBA00022692"/>
    </source>
</evidence>
<dbReference type="InterPro" id="IPR050401">
    <property type="entry name" value="Cyclic_nucleotide_synthase"/>
</dbReference>
<keyword evidence="9 10" id="KW-0456">Lyase</keyword>
<sequence length="281" mass="31569">MPMIEGTKEADIYAFAIICTEIVTRKEVYDLSNRDEKTEELLYMIKRGAQVPVRPALNVHVDMDLNPAVLHMIRDSWAEQPMDRPNITTIKRILKSMSGDGQQNLMDHVFSLMESYAETLEKEVQDRMVELVEEKKKGDMLLQRMLPKNGIQHVKEIAEMSLGFLETVRLFRIPHLPTESVNLRIGIHSGSCVAGVVGLAMPRYCLFGDTVNTASRMESNGKPGKIHMSVDAMVLLKRIGGYDMESRGEVIIKGKAQLTTLRQPPLPGHTPGNLPIPLTKH</sequence>
<accession>A0AAF3EMP6</accession>
<dbReference type="GO" id="GO:0001653">
    <property type="term" value="F:peptide receptor activity"/>
    <property type="evidence" value="ECO:0007669"/>
    <property type="project" value="TreeGrafter"/>
</dbReference>
<name>A0AAF3EMP6_9BILA</name>
<dbReference type="InterPro" id="IPR011009">
    <property type="entry name" value="Kinase-like_dom_sf"/>
</dbReference>
<dbReference type="WBParaSite" id="MBELARI_LOCUS15304">
    <property type="protein sequence ID" value="MBELARI_LOCUS15304"/>
    <property type="gene ID" value="MBELARI_LOCUS15304"/>
</dbReference>
<dbReference type="CDD" id="cd07302">
    <property type="entry name" value="CHD"/>
    <property type="match status" value="1"/>
</dbReference>
<dbReference type="PROSITE" id="PS00452">
    <property type="entry name" value="GUANYLATE_CYCLASE_1"/>
    <property type="match status" value="1"/>
</dbReference>
<evidence type="ECO:0000256" key="1">
    <source>
        <dbReference type="ARBA" id="ARBA00001436"/>
    </source>
</evidence>
<evidence type="ECO:0000256" key="9">
    <source>
        <dbReference type="ARBA" id="ARBA00023239"/>
    </source>
</evidence>
<reference evidence="14" key="1">
    <citation type="submission" date="2024-02" db="UniProtKB">
        <authorList>
            <consortium name="WormBaseParasite"/>
        </authorList>
    </citation>
    <scope>IDENTIFICATION</scope>
</reference>
<dbReference type="SUPFAM" id="SSF56112">
    <property type="entry name" value="Protein kinase-like (PK-like)"/>
    <property type="match status" value="1"/>
</dbReference>
<comment type="catalytic activity">
    <reaction evidence="1">
        <text>GTP = 3',5'-cyclic GMP + diphosphate</text>
        <dbReference type="Rhea" id="RHEA:13665"/>
        <dbReference type="ChEBI" id="CHEBI:33019"/>
        <dbReference type="ChEBI" id="CHEBI:37565"/>
        <dbReference type="ChEBI" id="CHEBI:57746"/>
        <dbReference type="EC" id="4.6.1.2"/>
    </reaction>
</comment>
<dbReference type="SUPFAM" id="SSF55073">
    <property type="entry name" value="Nucleotide cyclase"/>
    <property type="match status" value="1"/>
</dbReference>
<organism evidence="13 14">
    <name type="scientific">Mesorhabditis belari</name>
    <dbReference type="NCBI Taxonomy" id="2138241"/>
    <lineage>
        <taxon>Eukaryota</taxon>
        <taxon>Metazoa</taxon>
        <taxon>Ecdysozoa</taxon>
        <taxon>Nematoda</taxon>
        <taxon>Chromadorea</taxon>
        <taxon>Rhabditida</taxon>
        <taxon>Rhabditina</taxon>
        <taxon>Rhabditomorpha</taxon>
        <taxon>Rhabditoidea</taxon>
        <taxon>Rhabditidae</taxon>
        <taxon>Mesorhabditinae</taxon>
        <taxon>Mesorhabditis</taxon>
    </lineage>
</organism>
<dbReference type="GO" id="GO:0004383">
    <property type="term" value="F:guanylate cyclase activity"/>
    <property type="evidence" value="ECO:0007669"/>
    <property type="project" value="UniProtKB-EC"/>
</dbReference>
<evidence type="ECO:0000256" key="4">
    <source>
        <dbReference type="ARBA" id="ARBA00022741"/>
    </source>
</evidence>
<feature type="domain" description="Guanylate cyclase" evidence="12">
    <location>
        <begin position="83"/>
        <end position="218"/>
    </location>
</feature>
<keyword evidence="8" id="KW-0325">Glycoprotein</keyword>
<protein>
    <recommendedName>
        <fullName evidence="12">Guanylate cyclase domain-containing protein</fullName>
    </recommendedName>
</protein>
<evidence type="ECO:0000256" key="6">
    <source>
        <dbReference type="ARBA" id="ARBA00023136"/>
    </source>
</evidence>